<keyword evidence="5 6" id="KW-0472">Membrane</keyword>
<keyword evidence="3 6" id="KW-0812">Transmembrane</keyword>
<proteinExistence type="inferred from homology"/>
<evidence type="ECO:0000256" key="5">
    <source>
        <dbReference type="ARBA" id="ARBA00023136"/>
    </source>
</evidence>
<reference evidence="7 8" key="1">
    <citation type="submission" date="2020-02" db="EMBL/GenBank/DDBJ databases">
        <title>Genome sequence of strain AETb3-4.</title>
        <authorList>
            <person name="Gao J."/>
            <person name="Zhang X."/>
        </authorList>
    </citation>
    <scope>NUCLEOTIDE SEQUENCE [LARGE SCALE GENOMIC DNA]</scope>
    <source>
        <strain evidence="7 8">AETb3-4</strain>
    </source>
</reference>
<sequence>MASIPPGYSSRLYNEDIAPREGEGTWKTWNLFAWWMSCWHSLAGYTMAIGLLVLGLTGWQMALGLSLGVVVIYFASNLMGVAGQKVGVPFPVFSRASFGVFGANIPSLLRAFVAVAWYGIQTYLASAAVMLLVLKVLPGSKTLTESSFLGLSALGWICFLILWAAQLVVLHRGMETVRRLSDFAGPSIWIAMIALAIWTLARANWTLDWNYHVGAAPLSLSSSIVPVLSAVSLTCAFMAGPMLNFADFTRFSPDKKSVVNGNRLGLLLNGVAFCVVSVVIALASVKVYGKAVSDPIELLGDIDSVTILLIAIITIGIATIGINIIANFVSPSYGFANVLPKYISFRTGGIITALLALLVMPWNLYSNPIVINLFIGGVGALMGPIFGIMMADYYLIRKAQVDPHSLYSDAPNGRYFYSRGTNLNSVISIAISGAITLCVALMPVFESLATFSWPIGVALGGLSCLLINRLRPNVHARAADMLAEASDLNVETNKV</sequence>
<dbReference type="InterPro" id="IPR001248">
    <property type="entry name" value="Pur-cyt_permease"/>
</dbReference>
<dbReference type="GO" id="GO:0005886">
    <property type="term" value="C:plasma membrane"/>
    <property type="evidence" value="ECO:0007669"/>
    <property type="project" value="TreeGrafter"/>
</dbReference>
<evidence type="ECO:0000256" key="2">
    <source>
        <dbReference type="ARBA" id="ARBA00008974"/>
    </source>
</evidence>
<name>A0A7Y7IF26_9MICC</name>
<evidence type="ECO:0000256" key="6">
    <source>
        <dbReference type="SAM" id="Phobius"/>
    </source>
</evidence>
<feature type="transmembrane region" description="Helical" evidence="6">
    <location>
        <begin position="342"/>
        <end position="363"/>
    </location>
</feature>
<feature type="transmembrane region" description="Helical" evidence="6">
    <location>
        <begin position="451"/>
        <end position="468"/>
    </location>
</feature>
<dbReference type="InterPro" id="IPR045225">
    <property type="entry name" value="Uracil/uridine/allantoin_perm"/>
</dbReference>
<dbReference type="Gene3D" id="1.10.4160.10">
    <property type="entry name" value="Hydantoin permease"/>
    <property type="match status" value="1"/>
</dbReference>
<dbReference type="AlphaFoldDB" id="A0A7Y7IF26"/>
<feature type="transmembrane region" description="Helical" evidence="6">
    <location>
        <begin position="305"/>
        <end position="330"/>
    </location>
</feature>
<feature type="transmembrane region" description="Helical" evidence="6">
    <location>
        <begin position="116"/>
        <end position="137"/>
    </location>
</feature>
<comment type="similarity">
    <text evidence="2">Belongs to the purine-cytosine permease (2.A.39) family.</text>
</comment>
<dbReference type="RefSeq" id="WP_176634023.1">
    <property type="nucleotide sequence ID" value="NZ_JAAMFM010000004.1"/>
</dbReference>
<comment type="subcellular location">
    <subcellularLocation>
        <location evidence="1">Membrane</location>
        <topology evidence="1">Multi-pass membrane protein</topology>
    </subcellularLocation>
</comment>
<dbReference type="GO" id="GO:0015205">
    <property type="term" value="F:nucleobase transmembrane transporter activity"/>
    <property type="evidence" value="ECO:0007669"/>
    <property type="project" value="TreeGrafter"/>
</dbReference>
<comment type="caution">
    <text evidence="7">The sequence shown here is derived from an EMBL/GenBank/DDBJ whole genome shotgun (WGS) entry which is preliminary data.</text>
</comment>
<feature type="transmembrane region" description="Helical" evidence="6">
    <location>
        <begin position="423"/>
        <end position="445"/>
    </location>
</feature>
<keyword evidence="8" id="KW-1185">Reference proteome</keyword>
<feature type="transmembrane region" description="Helical" evidence="6">
    <location>
        <begin position="32"/>
        <end position="54"/>
    </location>
</feature>
<feature type="transmembrane region" description="Helical" evidence="6">
    <location>
        <begin position="369"/>
        <end position="396"/>
    </location>
</feature>
<evidence type="ECO:0000256" key="3">
    <source>
        <dbReference type="ARBA" id="ARBA00022692"/>
    </source>
</evidence>
<accession>A0A7Y7IF26</accession>
<gene>
    <name evidence="7" type="ORF">G6034_05190</name>
</gene>
<dbReference type="PANTHER" id="PTHR30618">
    <property type="entry name" value="NCS1 FAMILY PURINE/PYRIMIDINE TRANSPORTER"/>
    <property type="match status" value="1"/>
</dbReference>
<evidence type="ECO:0000313" key="8">
    <source>
        <dbReference type="Proteomes" id="UP000543556"/>
    </source>
</evidence>
<dbReference type="EMBL" id="JAAMFM010000004">
    <property type="protein sequence ID" value="NVM94311.1"/>
    <property type="molecule type" value="Genomic_DNA"/>
</dbReference>
<dbReference type="Proteomes" id="UP000543556">
    <property type="component" value="Unassembled WGS sequence"/>
</dbReference>
<dbReference type="Pfam" id="PF02133">
    <property type="entry name" value="Transp_cyt_pur"/>
    <property type="match status" value="1"/>
</dbReference>
<protein>
    <submittedName>
        <fullName evidence="7">NCS1 family nucleobase:cation symporter-1</fullName>
    </submittedName>
</protein>
<feature type="transmembrane region" description="Helical" evidence="6">
    <location>
        <begin position="264"/>
        <end position="285"/>
    </location>
</feature>
<feature type="transmembrane region" description="Helical" evidence="6">
    <location>
        <begin position="88"/>
        <end position="109"/>
    </location>
</feature>
<feature type="transmembrane region" description="Helical" evidence="6">
    <location>
        <begin position="149"/>
        <end position="171"/>
    </location>
</feature>
<evidence type="ECO:0000313" key="7">
    <source>
        <dbReference type="EMBL" id="NVM94311.1"/>
    </source>
</evidence>
<evidence type="ECO:0000256" key="4">
    <source>
        <dbReference type="ARBA" id="ARBA00022989"/>
    </source>
</evidence>
<feature type="transmembrane region" description="Helical" evidence="6">
    <location>
        <begin position="183"/>
        <end position="203"/>
    </location>
</feature>
<organism evidence="7 8">
    <name type="scientific">Arthrobacter wenxiniae</name>
    <dbReference type="NCBI Taxonomy" id="2713570"/>
    <lineage>
        <taxon>Bacteria</taxon>
        <taxon>Bacillati</taxon>
        <taxon>Actinomycetota</taxon>
        <taxon>Actinomycetes</taxon>
        <taxon>Micrococcales</taxon>
        <taxon>Micrococcaceae</taxon>
        <taxon>Arthrobacter</taxon>
    </lineage>
</organism>
<keyword evidence="4 6" id="KW-1133">Transmembrane helix</keyword>
<feature type="transmembrane region" description="Helical" evidence="6">
    <location>
        <begin position="61"/>
        <end position="82"/>
    </location>
</feature>
<dbReference type="PANTHER" id="PTHR30618:SF6">
    <property type="entry name" value="NCS1 FAMILY NUCLEOBASE:CATION SYMPORTER-1"/>
    <property type="match status" value="1"/>
</dbReference>
<dbReference type="CDD" id="cd11555">
    <property type="entry name" value="SLC-NCS1sbd_u1"/>
    <property type="match status" value="1"/>
</dbReference>
<evidence type="ECO:0000256" key="1">
    <source>
        <dbReference type="ARBA" id="ARBA00004141"/>
    </source>
</evidence>
<feature type="transmembrane region" description="Helical" evidence="6">
    <location>
        <begin position="223"/>
        <end position="243"/>
    </location>
</feature>